<feature type="domain" description="Protein kinase" evidence="7">
    <location>
        <begin position="15"/>
        <end position="263"/>
    </location>
</feature>
<gene>
    <name evidence="8" type="ORF">F8566_41820</name>
</gene>
<evidence type="ECO:0000256" key="5">
    <source>
        <dbReference type="SAM" id="MobiDB-lite"/>
    </source>
</evidence>
<keyword evidence="6" id="KW-0472">Membrane</keyword>
<keyword evidence="9" id="KW-1185">Reference proteome</keyword>
<dbReference type="Proteomes" id="UP000468735">
    <property type="component" value="Unassembled WGS sequence"/>
</dbReference>
<reference evidence="8 9" key="1">
    <citation type="submission" date="2019-09" db="EMBL/GenBank/DDBJ databases">
        <title>Actinomadura physcomitrii sp. nov., a novel actinomycete isolated from moss [Physcomitrium sphaericum (Ludw) Fuernr].</title>
        <authorList>
            <person name="Zhuang X."/>
            <person name="Liu C."/>
        </authorList>
    </citation>
    <scope>NUCLEOTIDE SEQUENCE [LARGE SCALE GENOMIC DNA]</scope>
    <source>
        <strain evidence="8 9">HMC1</strain>
    </source>
</reference>
<dbReference type="OrthoDB" id="3915799at2"/>
<dbReference type="PANTHER" id="PTHR43289">
    <property type="entry name" value="MITOGEN-ACTIVATED PROTEIN KINASE KINASE KINASE 20-RELATED"/>
    <property type="match status" value="1"/>
</dbReference>
<evidence type="ECO:0000256" key="6">
    <source>
        <dbReference type="SAM" id="Phobius"/>
    </source>
</evidence>
<accession>A0A6H9YN78</accession>
<dbReference type="InterPro" id="IPR008271">
    <property type="entry name" value="Ser/Thr_kinase_AS"/>
</dbReference>
<dbReference type="InterPro" id="IPR000719">
    <property type="entry name" value="Prot_kinase_dom"/>
</dbReference>
<organism evidence="8 9">
    <name type="scientific">Actinomadura rudentiformis</name>
    <dbReference type="NCBI Taxonomy" id="359158"/>
    <lineage>
        <taxon>Bacteria</taxon>
        <taxon>Bacillati</taxon>
        <taxon>Actinomycetota</taxon>
        <taxon>Actinomycetes</taxon>
        <taxon>Streptosporangiales</taxon>
        <taxon>Thermomonosporaceae</taxon>
        <taxon>Actinomadura</taxon>
    </lineage>
</organism>
<evidence type="ECO:0000256" key="4">
    <source>
        <dbReference type="ARBA" id="ARBA00022840"/>
    </source>
</evidence>
<sequence>MPELQPGDPRRLGSYELLERLGEGGQGVVYLGRDASGNNVAIKLLRADLTEDESARHRFVREAQAAKQVARFCTAQMIEADMVGDQPYIVSEYVPGPSLYKQVKEQGPIAGAALERLAIGTATALVAIHQAGIVHRDFKPHNVLMAPDGPRVIDFGIARALDAGQTAATKAIGTPSYMAPEQVAGATLTEAVDVFAWAATMVYAATGTPPFGDDTVMAVINRVLHEAPSVEGVPADLRGLISACLVKEPERRPTAQQIMMTLIGTGPQETRMDDAAQATRMMAAGAAGAAGGAAGVSAADQTMAYDQRTQRMGAAGGATLPGAAPPMPPARPGYYQPERKRNAWPIVAGVGAILLIAVIVGVVMASTGDNKPDTPVAPTTSESEPDSPTEDPTTEAPPTSDTPTREPTTEPTTERPPTSEAPTTPPTSEEPTTPPPSTPSSPPTTGGGGGGGGDGGGDGDGGGTGGGGGGGDPGTGTGNNTGGGS</sequence>
<feature type="compositionally biased region" description="Low complexity" evidence="5">
    <location>
        <begin position="409"/>
        <end position="431"/>
    </location>
</feature>
<comment type="caution">
    <text evidence="8">The sequence shown here is derived from an EMBL/GenBank/DDBJ whole genome shotgun (WGS) entry which is preliminary data.</text>
</comment>
<dbReference type="GO" id="GO:0004674">
    <property type="term" value="F:protein serine/threonine kinase activity"/>
    <property type="evidence" value="ECO:0007669"/>
    <property type="project" value="UniProtKB-KW"/>
</dbReference>
<dbReference type="PANTHER" id="PTHR43289:SF34">
    <property type="entry name" value="SERINE_THREONINE-PROTEIN KINASE YBDM-RELATED"/>
    <property type="match status" value="1"/>
</dbReference>
<dbReference type="RefSeq" id="WP_151568561.1">
    <property type="nucleotide sequence ID" value="NZ_WBMT01000026.1"/>
</dbReference>
<evidence type="ECO:0000256" key="1">
    <source>
        <dbReference type="ARBA" id="ARBA00022679"/>
    </source>
</evidence>
<dbReference type="Gene3D" id="1.10.510.10">
    <property type="entry name" value="Transferase(Phosphotransferase) domain 1"/>
    <property type="match status" value="1"/>
</dbReference>
<dbReference type="EMBL" id="WBMT01000026">
    <property type="protein sequence ID" value="KAB2341262.1"/>
    <property type="molecule type" value="Genomic_DNA"/>
</dbReference>
<feature type="compositionally biased region" description="Pro residues" evidence="5">
    <location>
        <begin position="432"/>
        <end position="442"/>
    </location>
</feature>
<evidence type="ECO:0000313" key="9">
    <source>
        <dbReference type="Proteomes" id="UP000468735"/>
    </source>
</evidence>
<keyword evidence="2" id="KW-0547">Nucleotide-binding</keyword>
<dbReference type="AlphaFoldDB" id="A0A6H9YN78"/>
<keyword evidence="6" id="KW-0812">Transmembrane</keyword>
<dbReference type="InterPro" id="IPR011009">
    <property type="entry name" value="Kinase-like_dom_sf"/>
</dbReference>
<dbReference type="GO" id="GO:0005524">
    <property type="term" value="F:ATP binding"/>
    <property type="evidence" value="ECO:0007669"/>
    <property type="project" value="UniProtKB-KW"/>
</dbReference>
<dbReference type="PROSITE" id="PS50011">
    <property type="entry name" value="PROTEIN_KINASE_DOM"/>
    <property type="match status" value="1"/>
</dbReference>
<keyword evidence="4" id="KW-0067">ATP-binding</keyword>
<keyword evidence="3 8" id="KW-0418">Kinase</keyword>
<keyword evidence="6" id="KW-1133">Transmembrane helix</keyword>
<dbReference type="PROSITE" id="PS00108">
    <property type="entry name" value="PROTEIN_KINASE_ST"/>
    <property type="match status" value="1"/>
</dbReference>
<keyword evidence="1" id="KW-0808">Transferase</keyword>
<dbReference type="SUPFAM" id="SSF56112">
    <property type="entry name" value="Protein kinase-like (PK-like)"/>
    <property type="match status" value="1"/>
</dbReference>
<evidence type="ECO:0000259" key="7">
    <source>
        <dbReference type="PROSITE" id="PS50011"/>
    </source>
</evidence>
<evidence type="ECO:0000256" key="2">
    <source>
        <dbReference type="ARBA" id="ARBA00022741"/>
    </source>
</evidence>
<proteinExistence type="predicted"/>
<dbReference type="Pfam" id="PF00069">
    <property type="entry name" value="Pkinase"/>
    <property type="match status" value="1"/>
</dbReference>
<dbReference type="Gene3D" id="3.30.200.20">
    <property type="entry name" value="Phosphorylase Kinase, domain 1"/>
    <property type="match status" value="1"/>
</dbReference>
<dbReference type="CDD" id="cd14014">
    <property type="entry name" value="STKc_PknB_like"/>
    <property type="match status" value="1"/>
</dbReference>
<evidence type="ECO:0000313" key="8">
    <source>
        <dbReference type="EMBL" id="KAB2341262.1"/>
    </source>
</evidence>
<feature type="transmembrane region" description="Helical" evidence="6">
    <location>
        <begin position="343"/>
        <end position="365"/>
    </location>
</feature>
<keyword evidence="8" id="KW-0723">Serine/threonine-protein kinase</keyword>
<feature type="region of interest" description="Disordered" evidence="5">
    <location>
        <begin position="367"/>
        <end position="485"/>
    </location>
</feature>
<feature type="compositionally biased region" description="Acidic residues" evidence="5">
    <location>
        <begin position="383"/>
        <end position="393"/>
    </location>
</feature>
<feature type="compositionally biased region" description="Gly residues" evidence="5">
    <location>
        <begin position="445"/>
        <end position="485"/>
    </location>
</feature>
<protein>
    <submittedName>
        <fullName evidence="8">Serine/threonine protein kinase</fullName>
    </submittedName>
</protein>
<name>A0A6H9YN78_9ACTN</name>
<evidence type="ECO:0000256" key="3">
    <source>
        <dbReference type="ARBA" id="ARBA00022777"/>
    </source>
</evidence>